<evidence type="ECO:0000256" key="11">
    <source>
        <dbReference type="ARBA" id="ARBA00023306"/>
    </source>
</evidence>
<dbReference type="GO" id="GO:0003677">
    <property type="term" value="F:DNA binding"/>
    <property type="evidence" value="ECO:0007669"/>
    <property type="project" value="InterPro"/>
</dbReference>
<dbReference type="GO" id="GO:0006310">
    <property type="term" value="P:DNA recombination"/>
    <property type="evidence" value="ECO:0007669"/>
    <property type="project" value="UniProtKB-KW"/>
</dbReference>
<comment type="catalytic activity">
    <reaction evidence="12">
        <text>ATP + (deoxyribonucleotide)n-3'-hydroxyl + 5'-phospho-(deoxyribonucleotide)m = (deoxyribonucleotide)n+m + AMP + diphosphate.</text>
        <dbReference type="EC" id="6.5.1.1"/>
    </reaction>
</comment>
<evidence type="ECO:0000313" key="16">
    <source>
        <dbReference type="Proteomes" id="UP000177082"/>
    </source>
</evidence>
<comment type="caution">
    <text evidence="15">The sequence shown here is derived from an EMBL/GenBank/DDBJ whole genome shotgun (WGS) entry which is preliminary data.</text>
</comment>
<comment type="similarity">
    <text evidence="1 13">Belongs to the ATP-dependent DNA ligase family.</text>
</comment>
<evidence type="ECO:0000256" key="2">
    <source>
        <dbReference type="ARBA" id="ARBA00012727"/>
    </source>
</evidence>
<dbReference type="SUPFAM" id="SSF50249">
    <property type="entry name" value="Nucleic acid-binding proteins"/>
    <property type="match status" value="1"/>
</dbReference>
<dbReference type="SUPFAM" id="SSF56091">
    <property type="entry name" value="DNA ligase/mRNA capping enzyme, catalytic domain"/>
    <property type="match status" value="1"/>
</dbReference>
<evidence type="ECO:0000313" key="15">
    <source>
        <dbReference type="EMBL" id="OGM62477.1"/>
    </source>
</evidence>
<dbReference type="PANTHER" id="PTHR45674">
    <property type="entry name" value="DNA LIGASE 1/3 FAMILY MEMBER"/>
    <property type="match status" value="1"/>
</dbReference>
<evidence type="ECO:0000256" key="3">
    <source>
        <dbReference type="ARBA" id="ARBA00022598"/>
    </source>
</evidence>
<dbReference type="InterPro" id="IPR012309">
    <property type="entry name" value="DNA_ligase_ATP-dep_C"/>
</dbReference>
<dbReference type="PANTHER" id="PTHR45674:SF4">
    <property type="entry name" value="DNA LIGASE 1"/>
    <property type="match status" value="1"/>
</dbReference>
<keyword evidence="9" id="KW-0233">DNA recombination</keyword>
<dbReference type="Gene3D" id="3.30.470.30">
    <property type="entry name" value="DNA ligase/mRNA capping enzyme"/>
    <property type="match status" value="1"/>
</dbReference>
<reference evidence="15 16" key="1">
    <citation type="journal article" date="2016" name="Nat. Commun.">
        <title>Thousands of microbial genomes shed light on interconnected biogeochemical processes in an aquifer system.</title>
        <authorList>
            <person name="Anantharaman K."/>
            <person name="Brown C.T."/>
            <person name="Hug L.A."/>
            <person name="Sharon I."/>
            <person name="Castelle C.J."/>
            <person name="Probst A.J."/>
            <person name="Thomas B.C."/>
            <person name="Singh A."/>
            <person name="Wilkins M.J."/>
            <person name="Karaoz U."/>
            <person name="Brodie E.L."/>
            <person name="Williams K.H."/>
            <person name="Hubbard S.S."/>
            <person name="Banfield J.F."/>
        </authorList>
    </citation>
    <scope>NUCLEOTIDE SEQUENCE [LARGE SCALE GENOMIC DNA]</scope>
</reference>
<evidence type="ECO:0000259" key="14">
    <source>
        <dbReference type="PROSITE" id="PS50160"/>
    </source>
</evidence>
<dbReference type="InterPro" id="IPR012310">
    <property type="entry name" value="DNA_ligase_ATP-dep_cent"/>
</dbReference>
<keyword evidence="4" id="KW-0132">Cell division</keyword>
<dbReference type="Pfam" id="PF04675">
    <property type="entry name" value="DNA_ligase_A_N"/>
    <property type="match status" value="1"/>
</dbReference>
<dbReference type="InterPro" id="IPR036599">
    <property type="entry name" value="DNA_ligase_N_sf"/>
</dbReference>
<keyword evidence="11" id="KW-0131">Cell cycle</keyword>
<dbReference type="EC" id="6.5.1.1" evidence="2"/>
<evidence type="ECO:0000256" key="8">
    <source>
        <dbReference type="ARBA" id="ARBA00022840"/>
    </source>
</evidence>
<dbReference type="InterPro" id="IPR000977">
    <property type="entry name" value="DNA_ligase_ATP-dep"/>
</dbReference>
<proteinExistence type="inferred from homology"/>
<sequence length="575" mass="64974">MKFKDLSLYLKELEKISSRIEITKILAELFKKSTKDEIGEITYLLLGTLAPSFRAVVFNLADKMMIEVLAKAYHVSADNVRKLYKTEGDLGNVADKLAQISNLKSQTSKFSVSEVYNDLLSMAQDEGGGSVERKIEKMAEIISKLDPLSAKYVVRIPLGRLRLGFSDKTILDALSWMEFGDKSAKVLLDKAYQVTPDVGLLAKKVKEMGIKKATKNIKPLVGVPVAPMLAQRLKDPSDMVTKMGVVAVEPKFDGLRLLIHFKRGKGKNKDFLKAFTRNLNDVSNMFPELLGIGEYINAREAILDTETVGMDPDLVKMANFQTTMQRRRKYNIDALKFKVPVRFQIFDIIYKDGKNLMDKSYVARRSELEKTVKKNNVFVVDRFWLTNSPDEISKRHKEMIDDGLEGVIVKRADSRYVPGRTGWRWVKMKETVGSEGKLLDTVDCVVMGFTAGKGKRATFGLGQFLVGVKSGERFKTVTKIGTGLSDEEFRGLNKYLLKIKVSRKPKQYDVHKNLEPDNWVTPQVVVEIAADNITKSPTHTAGYALRFPRLVRFRDDKSPDQSTTVSELKKLFKLQ</sequence>
<feature type="domain" description="ATP-dependent DNA ligase family profile" evidence="14">
    <location>
        <begin position="334"/>
        <end position="457"/>
    </location>
</feature>
<name>A0A1F8BEH9_9BACT</name>
<evidence type="ECO:0000256" key="4">
    <source>
        <dbReference type="ARBA" id="ARBA00022618"/>
    </source>
</evidence>
<evidence type="ECO:0000256" key="10">
    <source>
        <dbReference type="ARBA" id="ARBA00023204"/>
    </source>
</evidence>
<dbReference type="Gene3D" id="2.40.50.140">
    <property type="entry name" value="Nucleic acid-binding proteins"/>
    <property type="match status" value="1"/>
</dbReference>
<dbReference type="InterPro" id="IPR012340">
    <property type="entry name" value="NA-bd_OB-fold"/>
</dbReference>
<dbReference type="GO" id="GO:0006281">
    <property type="term" value="P:DNA repair"/>
    <property type="evidence" value="ECO:0007669"/>
    <property type="project" value="UniProtKB-KW"/>
</dbReference>
<keyword evidence="10" id="KW-0234">DNA repair</keyword>
<accession>A0A1F8BEH9</accession>
<dbReference type="PROSITE" id="PS50160">
    <property type="entry name" value="DNA_LIGASE_A3"/>
    <property type="match status" value="1"/>
</dbReference>
<dbReference type="Proteomes" id="UP000177082">
    <property type="component" value="Unassembled WGS sequence"/>
</dbReference>
<evidence type="ECO:0000256" key="5">
    <source>
        <dbReference type="ARBA" id="ARBA00022705"/>
    </source>
</evidence>
<dbReference type="InterPro" id="IPR050191">
    <property type="entry name" value="ATP-dep_DNA_ligase"/>
</dbReference>
<dbReference type="GO" id="GO:0071897">
    <property type="term" value="P:DNA biosynthetic process"/>
    <property type="evidence" value="ECO:0007669"/>
    <property type="project" value="InterPro"/>
</dbReference>
<dbReference type="GO" id="GO:0051301">
    <property type="term" value="P:cell division"/>
    <property type="evidence" value="ECO:0007669"/>
    <property type="project" value="UniProtKB-KW"/>
</dbReference>
<dbReference type="STRING" id="1802519.A2961_02490"/>
<dbReference type="GO" id="GO:0005524">
    <property type="term" value="F:ATP binding"/>
    <property type="evidence" value="ECO:0007669"/>
    <property type="project" value="UniProtKB-KW"/>
</dbReference>
<dbReference type="SUPFAM" id="SSF117018">
    <property type="entry name" value="ATP-dependent DNA ligase DNA-binding domain"/>
    <property type="match status" value="1"/>
</dbReference>
<dbReference type="GO" id="GO:0006273">
    <property type="term" value="P:lagging strand elongation"/>
    <property type="evidence" value="ECO:0007669"/>
    <property type="project" value="TreeGrafter"/>
</dbReference>
<evidence type="ECO:0000256" key="9">
    <source>
        <dbReference type="ARBA" id="ARBA00023172"/>
    </source>
</evidence>
<evidence type="ECO:0000256" key="13">
    <source>
        <dbReference type="RuleBase" id="RU004196"/>
    </source>
</evidence>
<keyword evidence="3" id="KW-0436">Ligase</keyword>
<evidence type="ECO:0000256" key="1">
    <source>
        <dbReference type="ARBA" id="ARBA00007572"/>
    </source>
</evidence>
<evidence type="ECO:0000256" key="6">
    <source>
        <dbReference type="ARBA" id="ARBA00022741"/>
    </source>
</evidence>
<dbReference type="GO" id="GO:0003910">
    <property type="term" value="F:DNA ligase (ATP) activity"/>
    <property type="evidence" value="ECO:0007669"/>
    <property type="project" value="UniProtKB-EC"/>
</dbReference>
<evidence type="ECO:0000256" key="12">
    <source>
        <dbReference type="ARBA" id="ARBA00034003"/>
    </source>
</evidence>
<dbReference type="InterPro" id="IPR012308">
    <property type="entry name" value="DNA_ligase_ATP-dep_N"/>
</dbReference>
<evidence type="ECO:0000256" key="7">
    <source>
        <dbReference type="ARBA" id="ARBA00022763"/>
    </source>
</evidence>
<protein>
    <recommendedName>
        <fullName evidence="2">DNA ligase (ATP)</fullName>
        <ecNumber evidence="2">6.5.1.1</ecNumber>
    </recommendedName>
</protein>
<dbReference type="NCBIfam" id="TIGR00574">
    <property type="entry name" value="dnl1"/>
    <property type="match status" value="1"/>
</dbReference>
<organism evidence="15 16">
    <name type="scientific">Candidatus Woesebacteria bacterium RIFCSPLOWO2_01_FULL_39_21</name>
    <dbReference type="NCBI Taxonomy" id="1802519"/>
    <lineage>
        <taxon>Bacteria</taxon>
        <taxon>Candidatus Woeseibacteriota</taxon>
    </lineage>
</organism>
<dbReference type="Pfam" id="PF04679">
    <property type="entry name" value="DNA_ligase_A_C"/>
    <property type="match status" value="1"/>
</dbReference>
<gene>
    <name evidence="15" type="ORF">A2961_02490</name>
</gene>
<keyword evidence="7" id="KW-0227">DNA damage</keyword>
<keyword evidence="6" id="KW-0547">Nucleotide-binding</keyword>
<keyword evidence="8" id="KW-0067">ATP-binding</keyword>
<dbReference type="Gene3D" id="1.10.3260.10">
    <property type="entry name" value="DNA ligase, ATP-dependent, N-terminal domain"/>
    <property type="match status" value="1"/>
</dbReference>
<dbReference type="Pfam" id="PF01068">
    <property type="entry name" value="DNA_ligase_A_M"/>
    <property type="match status" value="1"/>
</dbReference>
<dbReference type="EMBL" id="MGHF01000025">
    <property type="protein sequence ID" value="OGM62477.1"/>
    <property type="molecule type" value="Genomic_DNA"/>
</dbReference>
<keyword evidence="5" id="KW-0235">DNA replication</keyword>
<dbReference type="AlphaFoldDB" id="A0A1F8BEH9"/>